<dbReference type="PANTHER" id="PTHR12910:SF2">
    <property type="entry name" value="NADH DEHYDROGENASE [UBIQUINONE] 1 ALPHA SUBCOMPLEX SUBUNIT 12"/>
    <property type="match status" value="1"/>
</dbReference>
<dbReference type="Pfam" id="PF05071">
    <property type="entry name" value="NDUFA12"/>
    <property type="match status" value="1"/>
</dbReference>
<comment type="subunit">
    <text evidence="2">Complex I is composed of 45 different subunits.</text>
</comment>
<dbReference type="GO" id="GO:0045271">
    <property type="term" value="C:respiratory chain complex I"/>
    <property type="evidence" value="ECO:0007669"/>
    <property type="project" value="InterPro"/>
</dbReference>
<evidence type="ECO:0000256" key="3">
    <source>
        <dbReference type="SAM" id="MobiDB-lite"/>
    </source>
</evidence>
<protein>
    <recommendedName>
        <fullName evidence="2">NADH dehydrogenase [ubiquinone] 1 alpha subcomplex subunit 12</fullName>
    </recommendedName>
</protein>
<feature type="region of interest" description="Disordered" evidence="3">
    <location>
        <begin position="74"/>
        <end position="99"/>
    </location>
</feature>
<gene>
    <name evidence="4" type="ORF">FSP39_019961</name>
</gene>
<dbReference type="Proteomes" id="UP001186944">
    <property type="component" value="Unassembled WGS sequence"/>
</dbReference>
<comment type="caution">
    <text evidence="4">The sequence shown here is derived from an EMBL/GenBank/DDBJ whole genome shotgun (WGS) entry which is preliminary data.</text>
</comment>
<keyword evidence="2" id="KW-0496">Mitochondrion</keyword>
<keyword evidence="2" id="KW-0813">Transport</keyword>
<evidence type="ECO:0000313" key="5">
    <source>
        <dbReference type="Proteomes" id="UP001186944"/>
    </source>
</evidence>
<dbReference type="InterPro" id="IPR007763">
    <property type="entry name" value="NDUFA12"/>
</dbReference>
<keyword evidence="2" id="KW-0999">Mitochondrion inner membrane</keyword>
<comment type="subcellular location">
    <subcellularLocation>
        <location evidence="2">Mitochondrion inner membrane</location>
        <topology evidence="2">Peripheral membrane protein</topology>
        <orientation evidence="2">Matrix side</orientation>
    </subcellularLocation>
</comment>
<dbReference type="AlphaFoldDB" id="A0AA88XN65"/>
<accession>A0AA88XN65</accession>
<keyword evidence="2" id="KW-0679">Respiratory chain</keyword>
<organism evidence="4 5">
    <name type="scientific">Pinctada imbricata</name>
    <name type="common">Atlantic pearl-oyster</name>
    <name type="synonym">Pinctada martensii</name>
    <dbReference type="NCBI Taxonomy" id="66713"/>
    <lineage>
        <taxon>Eukaryota</taxon>
        <taxon>Metazoa</taxon>
        <taxon>Spiralia</taxon>
        <taxon>Lophotrochozoa</taxon>
        <taxon>Mollusca</taxon>
        <taxon>Bivalvia</taxon>
        <taxon>Autobranchia</taxon>
        <taxon>Pteriomorphia</taxon>
        <taxon>Pterioida</taxon>
        <taxon>Pterioidea</taxon>
        <taxon>Pteriidae</taxon>
        <taxon>Pinctada</taxon>
    </lineage>
</organism>
<comment type="similarity">
    <text evidence="1 2">Belongs to the complex I NDUFA12 subunit family.</text>
</comment>
<evidence type="ECO:0000256" key="1">
    <source>
        <dbReference type="ARBA" id="ARBA00007355"/>
    </source>
</evidence>
<evidence type="ECO:0000313" key="4">
    <source>
        <dbReference type="EMBL" id="KAK3088505.1"/>
    </source>
</evidence>
<name>A0AA88XN65_PINIB</name>
<keyword evidence="2" id="KW-0472">Membrane</keyword>
<dbReference type="EMBL" id="VSWD01000011">
    <property type="protein sequence ID" value="KAK3088505.1"/>
    <property type="molecule type" value="Genomic_DNA"/>
</dbReference>
<comment type="function">
    <text evidence="2">Accessory subunit of the mitochondrial membrane respiratory chain NADH dehydrogenase (Complex I), that is believed not to be involved in catalysis. Complex I functions in the transfer of electrons from NADH to the respiratory chain. The immediate electron acceptor for the enzyme is believed to be ubiquinone.</text>
</comment>
<keyword evidence="2" id="KW-0249">Electron transport</keyword>
<sequence>MKILFYSIDEIKEGRLVGEDDYGNKYYENNYYFFSSNRWVRYNPNVNMEYDGSQVPPEWHRWLHYITDEPPSTHPPELKKWMQPHKPNMSGTDKKYVPYSTTKPKVDVWQPSQGK</sequence>
<reference evidence="4" key="1">
    <citation type="submission" date="2019-08" db="EMBL/GenBank/DDBJ databases">
        <title>The improved chromosome-level genome for the pearl oyster Pinctada fucata martensii using PacBio sequencing and Hi-C.</title>
        <authorList>
            <person name="Zheng Z."/>
        </authorList>
    </citation>
    <scope>NUCLEOTIDE SEQUENCE</scope>
    <source>
        <strain evidence="4">ZZ-2019</strain>
        <tissue evidence="4">Adductor muscle</tissue>
    </source>
</reference>
<evidence type="ECO:0000256" key="2">
    <source>
        <dbReference type="RuleBase" id="RU363103"/>
    </source>
</evidence>
<dbReference type="PANTHER" id="PTHR12910">
    <property type="entry name" value="NADH-UBIQUINONE OXIDOREDUCTASE SUBUNIT B17.2"/>
    <property type="match status" value="1"/>
</dbReference>
<dbReference type="GO" id="GO:0005743">
    <property type="term" value="C:mitochondrial inner membrane"/>
    <property type="evidence" value="ECO:0007669"/>
    <property type="project" value="UniProtKB-SubCell"/>
</dbReference>
<dbReference type="GO" id="GO:0006979">
    <property type="term" value="P:response to oxidative stress"/>
    <property type="evidence" value="ECO:0007669"/>
    <property type="project" value="TreeGrafter"/>
</dbReference>
<keyword evidence="5" id="KW-1185">Reference proteome</keyword>
<proteinExistence type="inferred from homology"/>